<evidence type="ECO:0000256" key="2">
    <source>
        <dbReference type="ARBA" id="ARBA00022448"/>
    </source>
</evidence>
<feature type="transmembrane region" description="Helical" evidence="7">
    <location>
        <begin position="81"/>
        <end position="103"/>
    </location>
</feature>
<name>A0A2R5ERV7_9BACL</name>
<feature type="domain" description="ABC transmembrane type-1" evidence="8">
    <location>
        <begin position="77"/>
        <end position="288"/>
    </location>
</feature>
<evidence type="ECO:0000256" key="4">
    <source>
        <dbReference type="ARBA" id="ARBA00022692"/>
    </source>
</evidence>
<gene>
    <name evidence="9" type="ORF">PAT3040_04068</name>
</gene>
<evidence type="ECO:0000256" key="7">
    <source>
        <dbReference type="RuleBase" id="RU363032"/>
    </source>
</evidence>
<dbReference type="SUPFAM" id="SSF161098">
    <property type="entry name" value="MetI-like"/>
    <property type="match status" value="1"/>
</dbReference>
<comment type="subcellular location">
    <subcellularLocation>
        <location evidence="1 7">Cell membrane</location>
        <topology evidence="1 7">Multi-pass membrane protein</topology>
    </subcellularLocation>
</comment>
<dbReference type="RefSeq" id="WP_373863960.1">
    <property type="nucleotide sequence ID" value="NZ_BDQX01000230.1"/>
</dbReference>
<feature type="transmembrane region" description="Helical" evidence="7">
    <location>
        <begin position="270"/>
        <end position="290"/>
    </location>
</feature>
<dbReference type="EMBL" id="BDQX01000230">
    <property type="protein sequence ID" value="GBG09422.1"/>
    <property type="molecule type" value="Genomic_DNA"/>
</dbReference>
<comment type="caution">
    <text evidence="9">The sequence shown here is derived from an EMBL/GenBank/DDBJ whole genome shotgun (WGS) entry which is preliminary data.</text>
</comment>
<reference evidence="9 10" key="1">
    <citation type="submission" date="2017-08" db="EMBL/GenBank/DDBJ databases">
        <title>Substantial Increase in Enzyme Production by Combined Drug-Resistance Mutations in Paenibacillus agaridevorans.</title>
        <authorList>
            <person name="Tanaka Y."/>
            <person name="Funane K."/>
            <person name="Hosaka T."/>
            <person name="Shiwa Y."/>
            <person name="Fujita N."/>
            <person name="Miyazaki T."/>
            <person name="Yoshikawa H."/>
            <person name="Murakami K."/>
            <person name="Kasahara K."/>
            <person name="Inaoka T."/>
            <person name="Hiraga Y."/>
            <person name="Ochi K."/>
        </authorList>
    </citation>
    <scope>NUCLEOTIDE SEQUENCE [LARGE SCALE GENOMIC DNA]</scope>
    <source>
        <strain evidence="9 10">T-3040</strain>
    </source>
</reference>
<evidence type="ECO:0000256" key="6">
    <source>
        <dbReference type="ARBA" id="ARBA00023136"/>
    </source>
</evidence>
<keyword evidence="2 7" id="KW-0813">Transport</keyword>
<dbReference type="PANTHER" id="PTHR30193">
    <property type="entry name" value="ABC TRANSPORTER PERMEASE PROTEIN"/>
    <property type="match status" value="1"/>
</dbReference>
<feature type="transmembrane region" description="Helical" evidence="7">
    <location>
        <begin position="207"/>
        <end position="226"/>
    </location>
</feature>
<evidence type="ECO:0000313" key="9">
    <source>
        <dbReference type="EMBL" id="GBG09422.1"/>
    </source>
</evidence>
<comment type="similarity">
    <text evidence="7">Belongs to the binding-protein-dependent transport system permease family.</text>
</comment>
<dbReference type="GO" id="GO:0055085">
    <property type="term" value="P:transmembrane transport"/>
    <property type="evidence" value="ECO:0007669"/>
    <property type="project" value="InterPro"/>
</dbReference>
<evidence type="ECO:0000256" key="1">
    <source>
        <dbReference type="ARBA" id="ARBA00004651"/>
    </source>
</evidence>
<sequence>MMNAMKISKRNKLVDGLWGYAFISPWLIGLFLLTLIPMGQSLYFSLTNYHLLESPQFSGLGNYKEIFMNDQTFTQALKVTFLYVFVSVPLKLAFALGVAMLLYKSIKGMSIFRAVYYLPSLIGGSVAIAAIWRNLFGYDGLVNKLLGTFGIPTTDFINMPNTSLSTLIVLSVWQFGSSMVIFLAGLKQIPKDLYEAAAVDGASKTRIFFKMTLPMLTPIILFNTVMQTINSFQMFTQAFVITKGGPIDSTLVYALYLYQKAFVFFDMGYASALAWILLVIIGISTVIIFGTSKKWVHYEN</sequence>
<feature type="transmembrane region" description="Helical" evidence="7">
    <location>
        <begin position="164"/>
        <end position="186"/>
    </location>
</feature>
<evidence type="ECO:0000313" key="10">
    <source>
        <dbReference type="Proteomes" id="UP000245202"/>
    </source>
</evidence>
<keyword evidence="6 7" id="KW-0472">Membrane</keyword>
<dbReference type="InterPro" id="IPR035906">
    <property type="entry name" value="MetI-like_sf"/>
</dbReference>
<feature type="transmembrane region" description="Helical" evidence="7">
    <location>
        <begin position="20"/>
        <end position="43"/>
    </location>
</feature>
<dbReference type="SUPFAM" id="SSF160964">
    <property type="entry name" value="MalF N-terminal region-like"/>
    <property type="match status" value="1"/>
</dbReference>
<dbReference type="AlphaFoldDB" id="A0A2R5ERV7"/>
<keyword evidence="3" id="KW-1003">Cell membrane</keyword>
<dbReference type="InterPro" id="IPR000515">
    <property type="entry name" value="MetI-like"/>
</dbReference>
<dbReference type="CDD" id="cd06261">
    <property type="entry name" value="TM_PBP2"/>
    <property type="match status" value="1"/>
</dbReference>
<dbReference type="GO" id="GO:0005886">
    <property type="term" value="C:plasma membrane"/>
    <property type="evidence" value="ECO:0007669"/>
    <property type="project" value="UniProtKB-SubCell"/>
</dbReference>
<organism evidence="9 10">
    <name type="scientific">Paenibacillus agaridevorans</name>
    <dbReference type="NCBI Taxonomy" id="171404"/>
    <lineage>
        <taxon>Bacteria</taxon>
        <taxon>Bacillati</taxon>
        <taxon>Bacillota</taxon>
        <taxon>Bacilli</taxon>
        <taxon>Bacillales</taxon>
        <taxon>Paenibacillaceae</taxon>
        <taxon>Paenibacillus</taxon>
    </lineage>
</organism>
<keyword evidence="4 7" id="KW-0812">Transmembrane</keyword>
<keyword evidence="5 7" id="KW-1133">Transmembrane helix</keyword>
<evidence type="ECO:0000256" key="3">
    <source>
        <dbReference type="ARBA" id="ARBA00022475"/>
    </source>
</evidence>
<dbReference type="PANTHER" id="PTHR30193:SF1">
    <property type="entry name" value="ABC TRANSPORTER PERMEASE PROTEIN YESP-RELATED"/>
    <property type="match status" value="1"/>
</dbReference>
<accession>A0A2R5ERV7</accession>
<dbReference type="PROSITE" id="PS50928">
    <property type="entry name" value="ABC_TM1"/>
    <property type="match status" value="1"/>
</dbReference>
<proteinExistence type="inferred from homology"/>
<keyword evidence="10" id="KW-1185">Reference proteome</keyword>
<dbReference type="Pfam" id="PF00528">
    <property type="entry name" value="BPD_transp_1"/>
    <property type="match status" value="1"/>
</dbReference>
<protein>
    <submittedName>
        <fullName evidence="9">ABC transporter permease</fullName>
    </submittedName>
</protein>
<evidence type="ECO:0000259" key="8">
    <source>
        <dbReference type="PROSITE" id="PS50928"/>
    </source>
</evidence>
<dbReference type="InterPro" id="IPR051393">
    <property type="entry name" value="ABC_transporter_permease"/>
</dbReference>
<feature type="transmembrane region" description="Helical" evidence="7">
    <location>
        <begin position="115"/>
        <end position="135"/>
    </location>
</feature>
<evidence type="ECO:0000256" key="5">
    <source>
        <dbReference type="ARBA" id="ARBA00022989"/>
    </source>
</evidence>
<dbReference type="Gene3D" id="1.10.3720.10">
    <property type="entry name" value="MetI-like"/>
    <property type="match status" value="1"/>
</dbReference>
<dbReference type="Proteomes" id="UP000245202">
    <property type="component" value="Unassembled WGS sequence"/>
</dbReference>